<proteinExistence type="predicted"/>
<comment type="caution">
    <text evidence="2">The sequence shown here is derived from an EMBL/GenBank/DDBJ whole genome shotgun (WGS) entry which is preliminary data.</text>
</comment>
<keyword evidence="3" id="KW-1185">Reference proteome</keyword>
<gene>
    <name evidence="2" type="ORF">NE237_005576</name>
</gene>
<dbReference type="EMBL" id="JAMYWD010001264">
    <property type="protein sequence ID" value="KAJ4943973.1"/>
    <property type="molecule type" value="Genomic_DNA"/>
</dbReference>
<dbReference type="AlphaFoldDB" id="A0A9Q0JS04"/>
<sequence>MQKGPWWVIFYHAGSVKPITQERALTNQPIMLSLLSNQPLRFRFCSSIKSRSLDARSSSICFAAVMDGKRIRFIAAVAVQLLVFFALLFAPRGPGHLSTLTPTNGQQRTASAPKQFLVKVVPPSAPSRRENLNSAPDFDFMTQKRLVPSGPNPLHN</sequence>
<dbReference type="OrthoDB" id="753861at2759"/>
<evidence type="ECO:0000256" key="1">
    <source>
        <dbReference type="SAM" id="Phobius"/>
    </source>
</evidence>
<organism evidence="2 3">
    <name type="scientific">Protea cynaroides</name>
    <dbReference type="NCBI Taxonomy" id="273540"/>
    <lineage>
        <taxon>Eukaryota</taxon>
        <taxon>Viridiplantae</taxon>
        <taxon>Streptophyta</taxon>
        <taxon>Embryophyta</taxon>
        <taxon>Tracheophyta</taxon>
        <taxon>Spermatophyta</taxon>
        <taxon>Magnoliopsida</taxon>
        <taxon>Proteales</taxon>
        <taxon>Proteaceae</taxon>
        <taxon>Protea</taxon>
    </lineage>
</organism>
<reference evidence="2" key="1">
    <citation type="journal article" date="2023" name="Plant J.">
        <title>The genome of the king protea, Protea cynaroides.</title>
        <authorList>
            <person name="Chang J."/>
            <person name="Duong T.A."/>
            <person name="Schoeman C."/>
            <person name="Ma X."/>
            <person name="Roodt D."/>
            <person name="Barker N."/>
            <person name="Li Z."/>
            <person name="Van de Peer Y."/>
            <person name="Mizrachi E."/>
        </authorList>
    </citation>
    <scope>NUCLEOTIDE SEQUENCE</scope>
    <source>
        <tissue evidence="2">Young leaves</tissue>
    </source>
</reference>
<evidence type="ECO:0000313" key="3">
    <source>
        <dbReference type="Proteomes" id="UP001141806"/>
    </source>
</evidence>
<protein>
    <submittedName>
        <fullName evidence="2">Uncharacterized protein</fullName>
    </submittedName>
</protein>
<accession>A0A9Q0JS04</accession>
<keyword evidence="1" id="KW-0812">Transmembrane</keyword>
<name>A0A9Q0JS04_9MAGN</name>
<dbReference type="Proteomes" id="UP001141806">
    <property type="component" value="Unassembled WGS sequence"/>
</dbReference>
<keyword evidence="1" id="KW-1133">Transmembrane helix</keyword>
<evidence type="ECO:0000313" key="2">
    <source>
        <dbReference type="EMBL" id="KAJ4943973.1"/>
    </source>
</evidence>
<keyword evidence="1" id="KW-0472">Membrane</keyword>
<feature type="transmembrane region" description="Helical" evidence="1">
    <location>
        <begin position="73"/>
        <end position="90"/>
    </location>
</feature>